<protein>
    <submittedName>
        <fullName evidence="1">Uncharacterized protein</fullName>
    </submittedName>
</protein>
<proteinExistence type="predicted"/>
<organism evidence="1 2">
    <name type="scientific">Aspergillus niger ATCC 13496</name>
    <dbReference type="NCBI Taxonomy" id="1353008"/>
    <lineage>
        <taxon>Eukaryota</taxon>
        <taxon>Fungi</taxon>
        <taxon>Dikarya</taxon>
        <taxon>Ascomycota</taxon>
        <taxon>Pezizomycotina</taxon>
        <taxon>Eurotiomycetes</taxon>
        <taxon>Eurotiomycetidae</taxon>
        <taxon>Eurotiales</taxon>
        <taxon>Aspergillaceae</taxon>
        <taxon>Aspergillus</taxon>
        <taxon>Aspergillus subgen. Circumdati</taxon>
    </lineage>
</organism>
<dbReference type="VEuPathDB" id="FungiDB:M747DRAFT_155824"/>
<sequence>MSNSVPVAPRCAFSPVAPPPCFFVVTRNRAARWKVTCSRYICIASYRDNCVGLMGGHGGVRRVGYRHAEQLNVGRRVHAIRGGWHTEFIKSTWSRCPCLGCTLIYYVLEALSAASCGCVEVYSALMYLSPNMNMMYRPDYRVSPLSTTFPSDTVWV</sequence>
<gene>
    <name evidence="1" type="ORF">M747DRAFT_155824</name>
</gene>
<evidence type="ECO:0000313" key="1">
    <source>
        <dbReference type="EMBL" id="RDH23714.1"/>
    </source>
</evidence>
<reference evidence="1 2" key="1">
    <citation type="submission" date="2018-07" db="EMBL/GenBank/DDBJ databases">
        <title>Section-level genome sequencing of Aspergillus section Nigri to investigate inter- and intra-species variation.</title>
        <authorList>
            <consortium name="DOE Joint Genome Institute"/>
            <person name="Vesth T.C."/>
            <person name="Nybo J.L."/>
            <person name="Theobald S."/>
            <person name="Frisvad J.C."/>
            <person name="Larsen T.O."/>
            <person name="Nielsen K.F."/>
            <person name="Hoof J.B."/>
            <person name="Brandl J."/>
            <person name="Salamov A."/>
            <person name="Riley R."/>
            <person name="Gladden J.M."/>
            <person name="Phatale P."/>
            <person name="Nielsen M.T."/>
            <person name="Lyhne E.K."/>
            <person name="Kogle M.E."/>
            <person name="Strasser K."/>
            <person name="McDonnell E."/>
            <person name="Barry K."/>
            <person name="Clum A."/>
            <person name="Chen C."/>
            <person name="Nolan M."/>
            <person name="Sandor L."/>
            <person name="Kuo A."/>
            <person name="Lipzen A."/>
            <person name="Hainaut M."/>
            <person name="Drula E."/>
            <person name="Tsang A."/>
            <person name="Magnuson J.K."/>
            <person name="Henrissat B."/>
            <person name="Wiebenga A."/>
            <person name="Simmons B.A."/>
            <person name="Makela M.R."/>
            <person name="De vries R.P."/>
            <person name="Grigoriev I.V."/>
            <person name="Mortensen U.H."/>
            <person name="Baker S.E."/>
            <person name="Andersen M.R."/>
        </authorList>
    </citation>
    <scope>NUCLEOTIDE SEQUENCE [LARGE SCALE GENOMIC DNA]</scope>
    <source>
        <strain evidence="1 2">ATCC 13496</strain>
    </source>
</reference>
<dbReference type="Proteomes" id="UP000253845">
    <property type="component" value="Unassembled WGS sequence"/>
</dbReference>
<dbReference type="AlphaFoldDB" id="A0A370C7C1"/>
<evidence type="ECO:0000313" key="2">
    <source>
        <dbReference type="Proteomes" id="UP000253845"/>
    </source>
</evidence>
<name>A0A370C7C1_ASPNG</name>
<accession>A0A370C7C1</accession>
<dbReference type="EMBL" id="KZ851904">
    <property type="protein sequence ID" value="RDH23714.1"/>
    <property type="molecule type" value="Genomic_DNA"/>
</dbReference>